<dbReference type="EMBL" id="OV725080">
    <property type="protein sequence ID" value="CAH1400475.1"/>
    <property type="molecule type" value="Genomic_DNA"/>
</dbReference>
<organism evidence="1 2">
    <name type="scientific">Nezara viridula</name>
    <name type="common">Southern green stink bug</name>
    <name type="synonym">Cimex viridulus</name>
    <dbReference type="NCBI Taxonomy" id="85310"/>
    <lineage>
        <taxon>Eukaryota</taxon>
        <taxon>Metazoa</taxon>
        <taxon>Ecdysozoa</taxon>
        <taxon>Arthropoda</taxon>
        <taxon>Hexapoda</taxon>
        <taxon>Insecta</taxon>
        <taxon>Pterygota</taxon>
        <taxon>Neoptera</taxon>
        <taxon>Paraneoptera</taxon>
        <taxon>Hemiptera</taxon>
        <taxon>Heteroptera</taxon>
        <taxon>Panheteroptera</taxon>
        <taxon>Pentatomomorpha</taxon>
        <taxon>Pentatomoidea</taxon>
        <taxon>Pentatomidae</taxon>
        <taxon>Pentatominae</taxon>
        <taxon>Nezara</taxon>
    </lineage>
</organism>
<evidence type="ECO:0000313" key="2">
    <source>
        <dbReference type="Proteomes" id="UP001152798"/>
    </source>
</evidence>
<dbReference type="Proteomes" id="UP001152798">
    <property type="component" value="Chromosome 4"/>
</dbReference>
<proteinExistence type="predicted"/>
<evidence type="ECO:0000313" key="1">
    <source>
        <dbReference type="EMBL" id="CAH1400475.1"/>
    </source>
</evidence>
<accession>A0A9P0HEG8</accession>
<protein>
    <submittedName>
        <fullName evidence="1">Uncharacterized protein</fullName>
    </submittedName>
</protein>
<keyword evidence="2" id="KW-1185">Reference proteome</keyword>
<sequence length="77" mass="8315">MVCVAKLRTIDIARDSLERPWSCGGGVGYKAPSLMLLPQEQHGVEAIAVWVRLSAGGNSSYLLSSLTNDLLLVKTWA</sequence>
<gene>
    <name evidence="1" type="ORF">NEZAVI_LOCUS9709</name>
</gene>
<name>A0A9P0HEG8_NEZVI</name>
<reference evidence="1" key="1">
    <citation type="submission" date="2022-01" db="EMBL/GenBank/DDBJ databases">
        <authorList>
            <person name="King R."/>
        </authorList>
    </citation>
    <scope>NUCLEOTIDE SEQUENCE</scope>
</reference>
<dbReference type="AlphaFoldDB" id="A0A9P0HEG8"/>
<dbReference type="OrthoDB" id="10618661at2759"/>